<dbReference type="RefSeq" id="WP_316969750.1">
    <property type="nucleotide sequence ID" value="NZ_JARFPL010000042.1"/>
</dbReference>
<keyword evidence="2" id="KW-1185">Reference proteome</keyword>
<organism evidence="1 2">
    <name type="scientific">Candidatus Methanocrinis alkalitolerans</name>
    <dbReference type="NCBI Taxonomy" id="3033395"/>
    <lineage>
        <taxon>Archaea</taxon>
        <taxon>Methanobacteriati</taxon>
        <taxon>Methanobacteriota</taxon>
        <taxon>Stenosarchaea group</taxon>
        <taxon>Methanomicrobia</taxon>
        <taxon>Methanotrichales</taxon>
        <taxon>Methanotrichaceae</taxon>
        <taxon>Methanocrinis</taxon>
    </lineage>
</organism>
<dbReference type="EMBL" id="JARFPL010000042">
    <property type="protein sequence ID" value="MDF0594052.1"/>
    <property type="molecule type" value="Genomic_DNA"/>
</dbReference>
<proteinExistence type="predicted"/>
<protein>
    <recommendedName>
        <fullName evidence="3">IrrE N-terminal-like domain-containing protein</fullName>
    </recommendedName>
</protein>
<evidence type="ECO:0000313" key="2">
    <source>
        <dbReference type="Proteomes" id="UP001215956"/>
    </source>
</evidence>
<comment type="caution">
    <text evidence="1">The sequence shown here is derived from an EMBL/GenBank/DDBJ whole genome shotgun (WGS) entry which is preliminary data.</text>
</comment>
<evidence type="ECO:0000313" key="1">
    <source>
        <dbReference type="EMBL" id="MDF0594052.1"/>
    </source>
</evidence>
<dbReference type="Proteomes" id="UP001215956">
    <property type="component" value="Unassembled WGS sequence"/>
</dbReference>
<gene>
    <name evidence="1" type="ORF">P0O24_10720</name>
</gene>
<reference evidence="1 2" key="1">
    <citation type="submission" date="2023-03" db="EMBL/GenBank/DDBJ databases">
        <title>Whole genome sequencing of Methanotrichaceae archaeon M04Ac.</title>
        <authorList>
            <person name="Khomyakova M.A."/>
            <person name="Merkel A.Y."/>
            <person name="Slobodkin A.I."/>
        </authorList>
    </citation>
    <scope>NUCLEOTIDE SEQUENCE [LARGE SCALE GENOMIC DNA]</scope>
    <source>
        <strain evidence="1 2">M04Ac</strain>
    </source>
</reference>
<evidence type="ECO:0008006" key="3">
    <source>
        <dbReference type="Google" id="ProtNLM"/>
    </source>
</evidence>
<sequence>MQISTKPLESDELVVVADLLEASEEFENFYNKERKEKLDIIRWFLDLDLPEGIEASADVFKNFIYYKTPPESANDAHTIAHEIMHLIRYKENGILEINPASKTIEMLAGSLNSMLEDSIVDKILQDKYNFNLADAYRKTIEYVETNFKEESSNFVGRLRHGINITNKMLLWDLITDQTALDEWHRHLKWIETNYPHGYKIATEIKLVVDIIGLGTIDQQGEIVLKLIDMYNLGEMISIPEPDI</sequence>
<name>A0ABT5XH49_9EURY</name>
<accession>A0ABT5XH49</accession>